<dbReference type="AlphaFoldDB" id="A0A9W9ZSS3"/>
<protein>
    <submittedName>
        <fullName evidence="1">Uncharacterized protein</fullName>
    </submittedName>
</protein>
<reference evidence="1" key="1">
    <citation type="submission" date="2023-01" db="EMBL/GenBank/DDBJ databases">
        <title>Genome assembly of the deep-sea coral Lophelia pertusa.</title>
        <authorList>
            <person name="Herrera S."/>
            <person name="Cordes E."/>
        </authorList>
    </citation>
    <scope>NUCLEOTIDE SEQUENCE</scope>
    <source>
        <strain evidence="1">USNM1676648</strain>
        <tissue evidence="1">Polyp</tissue>
    </source>
</reference>
<gene>
    <name evidence="1" type="ORF">OS493_006845</name>
</gene>
<proteinExistence type="predicted"/>
<evidence type="ECO:0000313" key="2">
    <source>
        <dbReference type="Proteomes" id="UP001163046"/>
    </source>
</evidence>
<organism evidence="1 2">
    <name type="scientific">Desmophyllum pertusum</name>
    <dbReference type="NCBI Taxonomy" id="174260"/>
    <lineage>
        <taxon>Eukaryota</taxon>
        <taxon>Metazoa</taxon>
        <taxon>Cnidaria</taxon>
        <taxon>Anthozoa</taxon>
        <taxon>Hexacorallia</taxon>
        <taxon>Scleractinia</taxon>
        <taxon>Caryophylliina</taxon>
        <taxon>Caryophylliidae</taxon>
        <taxon>Desmophyllum</taxon>
    </lineage>
</organism>
<dbReference type="EMBL" id="MU825875">
    <property type="protein sequence ID" value="KAJ7386815.1"/>
    <property type="molecule type" value="Genomic_DNA"/>
</dbReference>
<name>A0A9W9ZSS3_9CNID</name>
<sequence>MNANNPDIEKAYTKCKAKAEMNGYEIFAIRGVSRCVTSKDGKAVDFKKYGASPYCKTDDQGHGVGIKRGRSNFVYTR</sequence>
<evidence type="ECO:0000313" key="1">
    <source>
        <dbReference type="EMBL" id="KAJ7386815.1"/>
    </source>
</evidence>
<dbReference type="Proteomes" id="UP001163046">
    <property type="component" value="Unassembled WGS sequence"/>
</dbReference>
<dbReference type="OrthoDB" id="442709at2759"/>
<accession>A0A9W9ZSS3</accession>
<comment type="caution">
    <text evidence="1">The sequence shown here is derived from an EMBL/GenBank/DDBJ whole genome shotgun (WGS) entry which is preliminary data.</text>
</comment>
<keyword evidence="2" id="KW-1185">Reference proteome</keyword>